<keyword evidence="4" id="KW-0862">Zinc</keyword>
<dbReference type="VEuPathDB" id="FungiDB:TSTA_067550"/>
<evidence type="ECO:0000256" key="1">
    <source>
        <dbReference type="ARBA" id="ARBA00004123"/>
    </source>
</evidence>
<organism evidence="6 7">
    <name type="scientific">Talaromyces stipitatus (strain ATCC 10500 / CBS 375.48 / QM 6759 / NRRL 1006)</name>
    <name type="common">Penicillium stipitatum</name>
    <dbReference type="NCBI Taxonomy" id="441959"/>
    <lineage>
        <taxon>Eukaryota</taxon>
        <taxon>Fungi</taxon>
        <taxon>Dikarya</taxon>
        <taxon>Ascomycota</taxon>
        <taxon>Pezizomycotina</taxon>
        <taxon>Eurotiomycetes</taxon>
        <taxon>Eurotiomycetidae</taxon>
        <taxon>Eurotiales</taxon>
        <taxon>Trichocomaceae</taxon>
        <taxon>Talaromyces</taxon>
        <taxon>Talaromyces sect. Talaromyces</taxon>
    </lineage>
</organism>
<proteinExistence type="predicted"/>
<dbReference type="Proteomes" id="UP000001745">
    <property type="component" value="Unassembled WGS sequence"/>
</dbReference>
<keyword evidence="3" id="KW-0863">Zinc-finger</keyword>
<dbReference type="OrthoDB" id="2677621at2759"/>
<evidence type="ECO:0000256" key="2">
    <source>
        <dbReference type="ARBA" id="ARBA00022723"/>
    </source>
</evidence>
<evidence type="ECO:0000313" key="6">
    <source>
        <dbReference type="EMBL" id="EED23320.1"/>
    </source>
</evidence>
<accession>B8LY75</accession>
<dbReference type="eggNOG" id="KOG1121">
    <property type="taxonomic scope" value="Eukaryota"/>
</dbReference>
<dbReference type="HOGENOM" id="CLU_1797742_0_0_1"/>
<comment type="subcellular location">
    <subcellularLocation>
        <location evidence="1">Nucleus</location>
    </subcellularLocation>
</comment>
<evidence type="ECO:0000256" key="3">
    <source>
        <dbReference type="ARBA" id="ARBA00022771"/>
    </source>
</evidence>
<dbReference type="AlphaFoldDB" id="B8LY75"/>
<dbReference type="InterPro" id="IPR012337">
    <property type="entry name" value="RNaseH-like_sf"/>
</dbReference>
<dbReference type="EMBL" id="EQ962652">
    <property type="protein sequence ID" value="EED23320.1"/>
    <property type="molecule type" value="Genomic_DNA"/>
</dbReference>
<dbReference type="PhylomeDB" id="B8LY75"/>
<dbReference type="GeneID" id="8106192"/>
<sequence length="144" mass="16226">MAVTGCFLDREWEYQEILLGFEPLSGTHSGVNLGDMILKILHPHQQITNRVIAVTTSNASNNNTMISSIQIQSNLLSSIITRTSFGFHDIFMLRISEGWMIVDALNKVRNPAVYINASPRRREAFCNLQPEGLKLVPIQDARTR</sequence>
<keyword evidence="5" id="KW-0539">Nucleus</keyword>
<dbReference type="SUPFAM" id="SSF53098">
    <property type="entry name" value="Ribonuclease H-like"/>
    <property type="match status" value="1"/>
</dbReference>
<reference evidence="7" key="1">
    <citation type="journal article" date="2015" name="Genome Announc.">
        <title>Genome sequence of the AIDS-associated pathogen Penicillium marneffei (ATCC18224) and its near taxonomic relative Talaromyces stipitatus (ATCC10500).</title>
        <authorList>
            <person name="Nierman W.C."/>
            <person name="Fedorova-Abrams N.D."/>
            <person name="Andrianopoulos A."/>
        </authorList>
    </citation>
    <scope>NUCLEOTIDE SEQUENCE [LARGE SCALE GENOMIC DNA]</scope>
    <source>
        <strain evidence="7">ATCC 10500 / CBS 375.48 / QM 6759 / NRRL 1006</strain>
    </source>
</reference>
<evidence type="ECO:0000256" key="5">
    <source>
        <dbReference type="ARBA" id="ARBA00023242"/>
    </source>
</evidence>
<dbReference type="InParanoid" id="B8LY75"/>
<protein>
    <submittedName>
        <fullName evidence="6">Uncharacterized protein</fullName>
    </submittedName>
</protein>
<dbReference type="STRING" id="441959.B8LY75"/>
<dbReference type="RefSeq" id="XP_002340707.1">
    <property type="nucleotide sequence ID" value="XM_002340666.1"/>
</dbReference>
<dbReference type="PANTHER" id="PTHR46481:SF10">
    <property type="entry name" value="ZINC FINGER BED DOMAIN-CONTAINING PROTEIN 39"/>
    <property type="match status" value="1"/>
</dbReference>
<evidence type="ECO:0000313" key="7">
    <source>
        <dbReference type="Proteomes" id="UP000001745"/>
    </source>
</evidence>
<gene>
    <name evidence="6" type="ORF">TSTA_067550</name>
</gene>
<dbReference type="PANTHER" id="PTHR46481">
    <property type="entry name" value="ZINC FINGER BED DOMAIN-CONTAINING PROTEIN 4"/>
    <property type="match status" value="1"/>
</dbReference>
<evidence type="ECO:0000256" key="4">
    <source>
        <dbReference type="ARBA" id="ARBA00022833"/>
    </source>
</evidence>
<keyword evidence="2" id="KW-0479">Metal-binding</keyword>
<dbReference type="InterPro" id="IPR052035">
    <property type="entry name" value="ZnF_BED_domain_contain"/>
</dbReference>
<dbReference type="GO" id="GO:0008270">
    <property type="term" value="F:zinc ion binding"/>
    <property type="evidence" value="ECO:0007669"/>
    <property type="project" value="UniProtKB-KW"/>
</dbReference>
<dbReference type="GO" id="GO:0005634">
    <property type="term" value="C:nucleus"/>
    <property type="evidence" value="ECO:0007669"/>
    <property type="project" value="UniProtKB-SubCell"/>
</dbReference>
<keyword evidence="7" id="KW-1185">Reference proteome</keyword>
<name>B8LY75_TALSN</name>